<evidence type="ECO:0000313" key="15">
    <source>
        <dbReference type="EMBL" id="AFZ37986.1"/>
    </source>
</evidence>
<keyword evidence="10 13" id="KW-0411">Iron-sulfur</keyword>
<dbReference type="InterPro" id="IPR022765">
    <property type="entry name" value="Dna2/Cas4_DUF83"/>
</dbReference>
<comment type="cofactor">
    <cofactor evidence="13">
        <name>Mg(2+)</name>
        <dbReference type="ChEBI" id="CHEBI:18420"/>
    </cofactor>
    <cofactor evidence="13">
        <name>Mn(2+)</name>
        <dbReference type="ChEBI" id="CHEBI:29035"/>
    </cofactor>
    <text evidence="13">Mg(2+) or Mn(2+) required for ssDNA cleavage activity.</text>
</comment>
<evidence type="ECO:0000256" key="5">
    <source>
        <dbReference type="ARBA" id="ARBA00022722"/>
    </source>
</evidence>
<dbReference type="PATRIC" id="fig|111780.3.peg.4679"/>
<geneLocation type="plasmid" evidence="15 16">
    <name>pSTA7437.01</name>
</geneLocation>
<keyword evidence="15" id="KW-0614">Plasmid</keyword>
<evidence type="ECO:0000256" key="11">
    <source>
        <dbReference type="ARBA" id="ARBA00023118"/>
    </source>
</evidence>
<dbReference type="Proteomes" id="UP000010473">
    <property type="component" value="Plasmid pSTA7437.01"/>
</dbReference>
<keyword evidence="11 13" id="KW-0051">Antiviral defense</keyword>
<dbReference type="GO" id="GO:0004527">
    <property type="term" value="F:exonuclease activity"/>
    <property type="evidence" value="ECO:0007669"/>
    <property type="project" value="UniProtKB-KW"/>
</dbReference>
<evidence type="ECO:0000256" key="8">
    <source>
        <dbReference type="ARBA" id="ARBA00022839"/>
    </source>
</evidence>
<dbReference type="PANTHER" id="PTHR36531:SF6">
    <property type="entry name" value="DNA REPLICATION ATP-DEPENDENT HELICASE_NUCLEASE DNA2"/>
    <property type="match status" value="1"/>
</dbReference>
<feature type="domain" description="DUF83" evidence="14">
    <location>
        <begin position="12"/>
        <end position="184"/>
    </location>
</feature>
<dbReference type="CDD" id="cd09637">
    <property type="entry name" value="Cas4_I-A_I-B_I-C_I-D_II-B"/>
    <property type="match status" value="1"/>
</dbReference>
<dbReference type="NCBIfam" id="TIGR00372">
    <property type="entry name" value="cas4"/>
    <property type="match status" value="1"/>
</dbReference>
<evidence type="ECO:0000256" key="3">
    <source>
        <dbReference type="ARBA" id="ARBA00012768"/>
    </source>
</evidence>
<protein>
    <recommendedName>
        <fullName evidence="4 13">CRISPR-associated exonuclease Cas4</fullName>
        <ecNumber evidence="3 13">3.1.12.1</ecNumber>
    </recommendedName>
</protein>
<dbReference type="GO" id="GO:0051607">
    <property type="term" value="P:defense response to virus"/>
    <property type="evidence" value="ECO:0007669"/>
    <property type="project" value="UniProtKB-KW"/>
</dbReference>
<evidence type="ECO:0000256" key="1">
    <source>
        <dbReference type="ARBA" id="ARBA00001966"/>
    </source>
</evidence>
<comment type="function">
    <text evidence="13">CRISPR (clustered regularly interspaced short palindromic repeat) is an adaptive immune system that provides protection against mobile genetic elements (viruses, transposable elements and conjugative plasmids). CRISPR clusters contain sequences complementary to antecedent mobile elements and target invading nucleic acids. CRISPR clusters are transcribed and processed into CRISPR RNA (crRNA).</text>
</comment>
<keyword evidence="12 13" id="KW-0464">Manganese</keyword>
<dbReference type="OrthoDB" id="9781776at2"/>
<keyword evidence="6 13" id="KW-0479">Metal-binding</keyword>
<keyword evidence="9 13" id="KW-0408">Iron</keyword>
<keyword evidence="5 13" id="KW-0540">Nuclease</keyword>
<dbReference type="InterPro" id="IPR011604">
    <property type="entry name" value="PDDEXK-like_dom_sf"/>
</dbReference>
<organism evidence="15 16">
    <name type="scientific">Stanieria cyanosphaera (strain ATCC 29371 / PCC 7437)</name>
    <dbReference type="NCBI Taxonomy" id="111780"/>
    <lineage>
        <taxon>Bacteria</taxon>
        <taxon>Bacillati</taxon>
        <taxon>Cyanobacteriota</taxon>
        <taxon>Cyanophyceae</taxon>
        <taxon>Pleurocapsales</taxon>
        <taxon>Dermocarpellaceae</taxon>
        <taxon>Stanieria</taxon>
    </lineage>
</organism>
<dbReference type="PANTHER" id="PTHR36531">
    <property type="entry name" value="CRISPR-ASSOCIATED EXONUCLEASE CAS4"/>
    <property type="match status" value="1"/>
</dbReference>
<dbReference type="AlphaFoldDB" id="K9Y0S1"/>
<dbReference type="KEGG" id="scs:Sta7437_4524"/>
<keyword evidence="8 13" id="KW-0269">Exonuclease</keyword>
<dbReference type="HOGENOM" id="CLU_102055_1_1_3"/>
<comment type="similarity">
    <text evidence="2 13">Belongs to the CRISPR-associated exonuclease Cas4 family.</text>
</comment>
<evidence type="ECO:0000256" key="4">
    <source>
        <dbReference type="ARBA" id="ARBA00020049"/>
    </source>
</evidence>
<proteinExistence type="inferred from homology"/>
<dbReference type="InterPro" id="IPR051827">
    <property type="entry name" value="Cas4_exonuclease"/>
</dbReference>
<evidence type="ECO:0000313" key="16">
    <source>
        <dbReference type="Proteomes" id="UP000010473"/>
    </source>
</evidence>
<sequence length="196" mass="22681">MDREENYVPIAALNHYAYCPHRCGRMFCLGDFIDNHYTIEGTSLHERVHTISQENREYTWQIRAIWLKSEQYGLIGKSDLIESEKGELYPVEYKRGKRDDWSNDALQVCGQALCLEEMTGLSVTTGYVYYAHSHQRQEINIDRNLREKAIATIAEIQAMMITGKIPSPVYKPRCKGCSLYSCCLPQAANKVKRYQE</sequence>
<dbReference type="GO" id="GO:0051536">
    <property type="term" value="F:iron-sulfur cluster binding"/>
    <property type="evidence" value="ECO:0007669"/>
    <property type="project" value="UniProtKB-KW"/>
</dbReference>
<comment type="cofactor">
    <cofactor evidence="1">
        <name>[4Fe-4S] cluster</name>
        <dbReference type="ChEBI" id="CHEBI:49883"/>
    </cofactor>
</comment>
<evidence type="ECO:0000256" key="13">
    <source>
        <dbReference type="RuleBase" id="RU365022"/>
    </source>
</evidence>
<evidence type="ECO:0000256" key="10">
    <source>
        <dbReference type="ARBA" id="ARBA00023014"/>
    </source>
</evidence>
<dbReference type="EMBL" id="CP003654">
    <property type="protein sequence ID" value="AFZ37986.1"/>
    <property type="molecule type" value="Genomic_DNA"/>
</dbReference>
<evidence type="ECO:0000256" key="7">
    <source>
        <dbReference type="ARBA" id="ARBA00022801"/>
    </source>
</evidence>
<keyword evidence="7 13" id="KW-0378">Hydrolase</keyword>
<dbReference type="Pfam" id="PF01930">
    <property type="entry name" value="Cas_Cas4"/>
    <property type="match status" value="1"/>
</dbReference>
<dbReference type="RefSeq" id="WP_015211899.1">
    <property type="nucleotide sequence ID" value="NC_019765.1"/>
</dbReference>
<evidence type="ECO:0000256" key="2">
    <source>
        <dbReference type="ARBA" id="ARBA00009189"/>
    </source>
</evidence>
<dbReference type="Gene3D" id="3.90.320.10">
    <property type="match status" value="1"/>
</dbReference>
<evidence type="ECO:0000256" key="12">
    <source>
        <dbReference type="ARBA" id="ARBA00023211"/>
    </source>
</evidence>
<dbReference type="GO" id="GO:0046872">
    <property type="term" value="F:metal ion binding"/>
    <property type="evidence" value="ECO:0007669"/>
    <property type="project" value="UniProtKB-KW"/>
</dbReference>
<name>K9Y0S1_STAC7</name>
<comment type="cofactor">
    <cofactor evidence="13">
        <name>iron-sulfur cluster</name>
        <dbReference type="ChEBI" id="CHEBI:30408"/>
    </cofactor>
</comment>
<keyword evidence="16" id="KW-1185">Reference proteome</keyword>
<accession>K9Y0S1</accession>
<reference evidence="16" key="1">
    <citation type="journal article" date="2013" name="Proc. Natl. Acad. Sci. U.S.A.">
        <title>Improving the coverage of the cyanobacterial phylum using diversity-driven genome sequencing.</title>
        <authorList>
            <person name="Shih P.M."/>
            <person name="Wu D."/>
            <person name="Latifi A."/>
            <person name="Axen S.D."/>
            <person name="Fewer D.P."/>
            <person name="Talla E."/>
            <person name="Calteau A."/>
            <person name="Cai F."/>
            <person name="Tandeau de Marsac N."/>
            <person name="Rippka R."/>
            <person name="Herdman M."/>
            <person name="Sivonen K."/>
            <person name="Coursin T."/>
            <person name="Laurent T."/>
            <person name="Goodwin L."/>
            <person name="Nolan M."/>
            <person name="Davenport K.W."/>
            <person name="Han C.S."/>
            <person name="Rubin E.M."/>
            <person name="Eisen J.A."/>
            <person name="Woyke T."/>
            <person name="Gugger M."/>
            <person name="Kerfeld C.A."/>
        </authorList>
    </citation>
    <scope>NUCLEOTIDE SEQUENCE [LARGE SCALE GENOMIC DNA]</scope>
    <source>
        <strain evidence="16">ATCC 29371 / PCC 7437</strain>
        <plasmid evidence="16">Plasmid pSTA7437.01</plasmid>
    </source>
</reference>
<dbReference type="EC" id="3.1.12.1" evidence="3 13"/>
<evidence type="ECO:0000259" key="14">
    <source>
        <dbReference type="Pfam" id="PF01930"/>
    </source>
</evidence>
<gene>
    <name evidence="15" type="ordered locus">Sta7437_4524</name>
</gene>
<dbReference type="InterPro" id="IPR013343">
    <property type="entry name" value="CRISPR-assoc_prot_Cas4"/>
</dbReference>
<evidence type="ECO:0000256" key="9">
    <source>
        <dbReference type="ARBA" id="ARBA00023004"/>
    </source>
</evidence>
<evidence type="ECO:0000256" key="6">
    <source>
        <dbReference type="ARBA" id="ARBA00022723"/>
    </source>
</evidence>